<dbReference type="InterPro" id="IPR019734">
    <property type="entry name" value="TPR_rpt"/>
</dbReference>
<dbReference type="InterPro" id="IPR011990">
    <property type="entry name" value="TPR-like_helical_dom_sf"/>
</dbReference>
<reference evidence="3 4" key="1">
    <citation type="journal article" date="2012" name="New Phytol.">
        <title>Insight into trade-off between wood decay and parasitism from the genome of a fungal forest pathogen.</title>
        <authorList>
            <person name="Olson A."/>
            <person name="Aerts A."/>
            <person name="Asiegbu F."/>
            <person name="Belbahri L."/>
            <person name="Bouzid O."/>
            <person name="Broberg A."/>
            <person name="Canback B."/>
            <person name="Coutinho P.M."/>
            <person name="Cullen D."/>
            <person name="Dalman K."/>
            <person name="Deflorio G."/>
            <person name="van Diepen L.T."/>
            <person name="Dunand C."/>
            <person name="Duplessis S."/>
            <person name="Durling M."/>
            <person name="Gonthier P."/>
            <person name="Grimwood J."/>
            <person name="Fossdal C.G."/>
            <person name="Hansson D."/>
            <person name="Henrissat B."/>
            <person name="Hietala A."/>
            <person name="Himmelstrand K."/>
            <person name="Hoffmeister D."/>
            <person name="Hogberg N."/>
            <person name="James T.Y."/>
            <person name="Karlsson M."/>
            <person name="Kohler A."/>
            <person name="Kues U."/>
            <person name="Lee Y.H."/>
            <person name="Lin Y.C."/>
            <person name="Lind M."/>
            <person name="Lindquist E."/>
            <person name="Lombard V."/>
            <person name="Lucas S."/>
            <person name="Lunden K."/>
            <person name="Morin E."/>
            <person name="Murat C."/>
            <person name="Park J."/>
            <person name="Raffaello T."/>
            <person name="Rouze P."/>
            <person name="Salamov A."/>
            <person name="Schmutz J."/>
            <person name="Solheim H."/>
            <person name="Stahlberg J."/>
            <person name="Velez H."/>
            <person name="de Vries R.P."/>
            <person name="Wiebenga A."/>
            <person name="Woodward S."/>
            <person name="Yakovlev I."/>
            <person name="Garbelotto M."/>
            <person name="Martin F."/>
            <person name="Grigoriev I.V."/>
            <person name="Stenlid J."/>
        </authorList>
    </citation>
    <scope>NUCLEOTIDE SEQUENCE [LARGE SCALE GENOMIC DNA]</scope>
    <source>
        <strain evidence="3 4">TC 32-1</strain>
    </source>
</reference>
<dbReference type="SUPFAM" id="SSF48452">
    <property type="entry name" value="TPR-like"/>
    <property type="match status" value="1"/>
</dbReference>
<evidence type="ECO:0000313" key="3">
    <source>
        <dbReference type="EMBL" id="ETW87455.1"/>
    </source>
</evidence>
<feature type="repeat" description="TPR" evidence="1">
    <location>
        <begin position="40"/>
        <end position="73"/>
    </location>
</feature>
<keyword evidence="1" id="KW-0802">TPR repeat</keyword>
<dbReference type="OrthoDB" id="1872379at2759"/>
<dbReference type="PANTHER" id="PTHR46014">
    <property type="entry name" value="TETRATRICOPEPTIDE REPEAT PROTEIN 1"/>
    <property type="match status" value="1"/>
</dbReference>
<feature type="compositionally biased region" description="Basic and acidic residues" evidence="2">
    <location>
        <begin position="9"/>
        <end position="18"/>
    </location>
</feature>
<proteinExistence type="predicted"/>
<feature type="region of interest" description="Disordered" evidence="2">
    <location>
        <begin position="1"/>
        <end position="31"/>
    </location>
</feature>
<keyword evidence="4" id="KW-1185">Reference proteome</keyword>
<evidence type="ECO:0000313" key="4">
    <source>
        <dbReference type="Proteomes" id="UP000030671"/>
    </source>
</evidence>
<dbReference type="GeneID" id="20668098"/>
<dbReference type="STRING" id="747525.W4KPY5"/>
<feature type="region of interest" description="Disordered" evidence="2">
    <location>
        <begin position="71"/>
        <end position="113"/>
    </location>
</feature>
<dbReference type="AlphaFoldDB" id="W4KPY5"/>
<dbReference type="RefSeq" id="XP_009541355.1">
    <property type="nucleotide sequence ID" value="XM_009543060.1"/>
</dbReference>
<dbReference type="Proteomes" id="UP000030671">
    <property type="component" value="Unassembled WGS sequence"/>
</dbReference>
<dbReference type="PANTHER" id="PTHR46014:SF1">
    <property type="entry name" value="TETRATRICOPEPTIDE REPEAT PROTEIN 1"/>
    <property type="match status" value="1"/>
</dbReference>
<dbReference type="PROSITE" id="PS50005">
    <property type="entry name" value="TPR"/>
    <property type="match status" value="2"/>
</dbReference>
<evidence type="ECO:0000256" key="1">
    <source>
        <dbReference type="PROSITE-ProRule" id="PRU00339"/>
    </source>
</evidence>
<dbReference type="InterPro" id="IPR052769">
    <property type="entry name" value="TPR_domain_protein"/>
</dbReference>
<dbReference type="eggNOG" id="KOG4234">
    <property type="taxonomic scope" value="Eukaryota"/>
</dbReference>
<dbReference type="Gene3D" id="1.25.40.10">
    <property type="entry name" value="Tetratricopeptide repeat domain"/>
    <property type="match status" value="1"/>
</dbReference>
<dbReference type="InParanoid" id="W4KPY5"/>
<feature type="repeat" description="TPR" evidence="1">
    <location>
        <begin position="123"/>
        <end position="156"/>
    </location>
</feature>
<sequence>MDPPPKDAAPSDERHLDIDDASEGGKTLDEENIRECLQDAEELKQEGNEYFRAKSWNEALTAYRRGLGRLPKRKVSKGKEKAVIERDEDLEAPQQEPTDKDKDPEGITDATPPLDIDCAKARAILNANIGACYVKMGEHEQAVRACADALLDDPQYIKALQRRAQSNEMIGSWSSLSSAQEDYNTLLTLLAPSSSQAEEVQRALQILKPRVEEAQKREMGEMVDKLKGLGNKILGNFGLSTDNFKFEPNGQGGYSMNFAR</sequence>
<gene>
    <name evidence="3" type="ORF">HETIRDRAFT_167003</name>
</gene>
<protein>
    <recommendedName>
        <fullName evidence="5">TPR-like protein</fullName>
    </recommendedName>
</protein>
<dbReference type="SMART" id="SM00028">
    <property type="entry name" value="TPR"/>
    <property type="match status" value="2"/>
</dbReference>
<dbReference type="HOGENOM" id="CLU_058463_0_0_1"/>
<dbReference type="EMBL" id="KI925454">
    <property type="protein sequence ID" value="ETW87455.1"/>
    <property type="molecule type" value="Genomic_DNA"/>
</dbReference>
<organism evidence="3 4">
    <name type="scientific">Heterobasidion irregulare (strain TC 32-1)</name>
    <dbReference type="NCBI Taxonomy" id="747525"/>
    <lineage>
        <taxon>Eukaryota</taxon>
        <taxon>Fungi</taxon>
        <taxon>Dikarya</taxon>
        <taxon>Basidiomycota</taxon>
        <taxon>Agaricomycotina</taxon>
        <taxon>Agaricomycetes</taxon>
        <taxon>Russulales</taxon>
        <taxon>Bondarzewiaceae</taxon>
        <taxon>Heterobasidion</taxon>
        <taxon>Heterobasidion annosum species complex</taxon>
    </lineage>
</organism>
<dbReference type="KEGG" id="hir:HETIRDRAFT_167003"/>
<evidence type="ECO:0008006" key="5">
    <source>
        <dbReference type="Google" id="ProtNLM"/>
    </source>
</evidence>
<accession>W4KPY5</accession>
<name>W4KPY5_HETIT</name>
<evidence type="ECO:0000256" key="2">
    <source>
        <dbReference type="SAM" id="MobiDB-lite"/>
    </source>
</evidence>